<feature type="chain" id="PRO_5035254904" description="ARB-07466-like C-terminal domain-containing protein" evidence="2">
    <location>
        <begin position="29"/>
        <end position="339"/>
    </location>
</feature>
<feature type="domain" description="ARB-07466-like C-terminal" evidence="3">
    <location>
        <begin position="222"/>
        <end position="330"/>
    </location>
</feature>
<evidence type="ECO:0000256" key="1">
    <source>
        <dbReference type="SAM" id="Coils"/>
    </source>
</evidence>
<proteinExistence type="predicted"/>
<sequence>MLTTLLRRLTTAGAAVLLVATLGAPAGAAPDPKKKTGTEGETPLIRDVLESASRGFIEARTAYRRSRDNQERLSRELVALERRRDAMSAEVSRVAAAGYRAGRLNMASALLRSDTPDAFLDRAAALETMTERENAKLRELNAARADVTRARAAIDAEIGQQQRQLALMTKKREAAQKLFSIAGGDSFGNLVSANIATAERAPGGDDGNWPGQGCSSDDPTTSGCITARTLHALKQSQKAGFKRFVSCFRPGGPFEHPKGRACDFSVQKGDGFGGDATGGDKVYGSNLAAFLVKNADRLGVMYVIWYRRVWLPSTGWTNYTEGGGDPSSDHTNHVHLSML</sequence>
<feature type="signal peptide" evidence="2">
    <location>
        <begin position="1"/>
        <end position="28"/>
    </location>
</feature>
<organism evidence="4 5">
    <name type="scientific">Pilimelia anulata</name>
    <dbReference type="NCBI Taxonomy" id="53371"/>
    <lineage>
        <taxon>Bacteria</taxon>
        <taxon>Bacillati</taxon>
        <taxon>Actinomycetota</taxon>
        <taxon>Actinomycetes</taxon>
        <taxon>Micromonosporales</taxon>
        <taxon>Micromonosporaceae</taxon>
        <taxon>Pilimelia</taxon>
    </lineage>
</organism>
<evidence type="ECO:0000256" key="2">
    <source>
        <dbReference type="SAM" id="SignalP"/>
    </source>
</evidence>
<dbReference type="EMBL" id="BMQB01000012">
    <property type="protein sequence ID" value="GGK08330.1"/>
    <property type="molecule type" value="Genomic_DNA"/>
</dbReference>
<keyword evidence="5" id="KW-1185">Reference proteome</keyword>
<reference evidence="4" key="1">
    <citation type="journal article" date="2014" name="Int. J. Syst. Evol. Microbiol.">
        <title>Complete genome sequence of Corynebacterium casei LMG S-19264T (=DSM 44701T), isolated from a smear-ripened cheese.</title>
        <authorList>
            <consortium name="US DOE Joint Genome Institute (JGI-PGF)"/>
            <person name="Walter F."/>
            <person name="Albersmeier A."/>
            <person name="Kalinowski J."/>
            <person name="Ruckert C."/>
        </authorList>
    </citation>
    <scope>NUCLEOTIDE SEQUENCE</scope>
    <source>
        <strain evidence="4">JCM 3090</strain>
    </source>
</reference>
<name>A0A8J3BJQ5_9ACTN</name>
<feature type="coiled-coil region" evidence="1">
    <location>
        <begin position="63"/>
        <end position="90"/>
    </location>
</feature>
<dbReference type="InterPro" id="IPR058593">
    <property type="entry name" value="ARB_07466-like_C"/>
</dbReference>
<evidence type="ECO:0000259" key="3">
    <source>
        <dbReference type="Pfam" id="PF26571"/>
    </source>
</evidence>
<keyword evidence="1" id="KW-0175">Coiled coil</keyword>
<accession>A0A8J3BJQ5</accession>
<dbReference type="Gene3D" id="6.10.250.3150">
    <property type="match status" value="1"/>
</dbReference>
<reference evidence="4" key="2">
    <citation type="submission" date="2020-09" db="EMBL/GenBank/DDBJ databases">
        <authorList>
            <person name="Sun Q."/>
            <person name="Ohkuma M."/>
        </authorList>
    </citation>
    <scope>NUCLEOTIDE SEQUENCE</scope>
    <source>
        <strain evidence="4">JCM 3090</strain>
    </source>
</reference>
<keyword evidence="2" id="KW-0732">Signal</keyword>
<dbReference type="AlphaFoldDB" id="A0A8J3BJQ5"/>
<protein>
    <recommendedName>
        <fullName evidence="3">ARB-07466-like C-terminal domain-containing protein</fullName>
    </recommendedName>
</protein>
<comment type="caution">
    <text evidence="4">The sequence shown here is derived from an EMBL/GenBank/DDBJ whole genome shotgun (WGS) entry which is preliminary data.</text>
</comment>
<dbReference type="Pfam" id="PF26571">
    <property type="entry name" value="VldE"/>
    <property type="match status" value="1"/>
</dbReference>
<dbReference type="Proteomes" id="UP000649739">
    <property type="component" value="Unassembled WGS sequence"/>
</dbReference>
<gene>
    <name evidence="4" type="ORF">GCM10010123_42840</name>
</gene>
<evidence type="ECO:0000313" key="5">
    <source>
        <dbReference type="Proteomes" id="UP000649739"/>
    </source>
</evidence>
<evidence type="ECO:0000313" key="4">
    <source>
        <dbReference type="EMBL" id="GGK08330.1"/>
    </source>
</evidence>